<reference evidence="6 7" key="1">
    <citation type="journal article" date="2009" name="Stand. Genomic Sci.">
        <title>Complete genome sequence of Stackebrandtia nassauensis type strain (LLR-40K-21).</title>
        <authorList>
            <person name="Munk C."/>
            <person name="Lapidus A."/>
            <person name="Copeland A."/>
            <person name="Jando M."/>
            <person name="Mayilraj S."/>
            <person name="Glavina Del Rio T."/>
            <person name="Nolan M."/>
            <person name="Chen F."/>
            <person name="Lucas S."/>
            <person name="Tice H."/>
            <person name="Cheng J.F."/>
            <person name="Han C."/>
            <person name="Detter J.C."/>
            <person name="Bruce D."/>
            <person name="Goodwin L."/>
            <person name="Chain P."/>
            <person name="Pitluck S."/>
            <person name="Goker M."/>
            <person name="Ovchinikova G."/>
            <person name="Pati A."/>
            <person name="Ivanova N."/>
            <person name="Mavromatis K."/>
            <person name="Chen A."/>
            <person name="Palaniappan K."/>
            <person name="Land M."/>
            <person name="Hauser L."/>
            <person name="Chang Y.J."/>
            <person name="Jeffries C.D."/>
            <person name="Bristow J."/>
            <person name="Eisen J.A."/>
            <person name="Markowitz V."/>
            <person name="Hugenholtz P."/>
            <person name="Kyrpides N.C."/>
            <person name="Klenk H.P."/>
        </authorList>
    </citation>
    <scope>NUCLEOTIDE SEQUENCE [LARGE SCALE GENOMIC DNA]</scope>
    <source>
        <strain evidence="7">DSM 44728 / CIP 108903 / NRRL B-16338 / NBRC 102104 / LLR-40K-21</strain>
    </source>
</reference>
<protein>
    <recommendedName>
        <fullName evidence="5">5-formyltetrahydrofolate cyclo-ligase</fullName>
        <ecNumber evidence="5">6.3.3.2</ecNumber>
    </recommendedName>
</protein>
<comment type="similarity">
    <text evidence="1 5">Belongs to the 5-formyltetrahydrofolate cyclo-ligase family.</text>
</comment>
<sequence>MSATDLDIAARTVLAALLAGLRLPAGSTVAAYSPVATEPGGKLTRALSGAGHRVLLPVVLPDLDLDWAEYTGKQHLTAKGLSEPDGPTLGTDAVAQVDALVVPALAVDTDGVRLGKGGGCYDRALTRVGPGVPVVALLHDGEWPRMVPREPHDRPVTAVVTPSGGYVNLGTRTRPRSS</sequence>
<accession>D3Q456</accession>
<dbReference type="GO" id="GO:0009396">
    <property type="term" value="P:folic acid-containing compound biosynthetic process"/>
    <property type="evidence" value="ECO:0007669"/>
    <property type="project" value="TreeGrafter"/>
</dbReference>
<dbReference type="GO" id="GO:0046872">
    <property type="term" value="F:metal ion binding"/>
    <property type="evidence" value="ECO:0007669"/>
    <property type="project" value="UniProtKB-KW"/>
</dbReference>
<evidence type="ECO:0000256" key="4">
    <source>
        <dbReference type="PIRSR" id="PIRSR006806-1"/>
    </source>
</evidence>
<dbReference type="KEGG" id="sna:Snas_6323"/>
<feature type="binding site" evidence="4">
    <location>
        <begin position="113"/>
        <end position="121"/>
    </location>
    <ligand>
        <name>ATP</name>
        <dbReference type="ChEBI" id="CHEBI:30616"/>
    </ligand>
</feature>
<dbReference type="GO" id="GO:0030272">
    <property type="term" value="F:5-formyltetrahydrofolate cyclo-ligase activity"/>
    <property type="evidence" value="ECO:0007669"/>
    <property type="project" value="UniProtKB-EC"/>
</dbReference>
<dbReference type="Proteomes" id="UP000000844">
    <property type="component" value="Chromosome"/>
</dbReference>
<dbReference type="NCBIfam" id="TIGR02727">
    <property type="entry name" value="MTHFS_bact"/>
    <property type="match status" value="1"/>
</dbReference>
<dbReference type="GO" id="GO:0035999">
    <property type="term" value="P:tetrahydrofolate interconversion"/>
    <property type="evidence" value="ECO:0007669"/>
    <property type="project" value="TreeGrafter"/>
</dbReference>
<dbReference type="EC" id="6.3.3.2" evidence="5"/>
<dbReference type="STRING" id="446470.Snas_6323"/>
<evidence type="ECO:0000256" key="5">
    <source>
        <dbReference type="RuleBase" id="RU361279"/>
    </source>
</evidence>
<keyword evidence="2 4" id="KW-0547">Nucleotide-binding</keyword>
<dbReference type="Pfam" id="PF01812">
    <property type="entry name" value="5-FTHF_cyc-lig"/>
    <property type="match status" value="1"/>
</dbReference>
<dbReference type="eggNOG" id="COG0212">
    <property type="taxonomic scope" value="Bacteria"/>
</dbReference>
<dbReference type="InterPro" id="IPR024185">
    <property type="entry name" value="FTHF_cligase-like_sf"/>
</dbReference>
<dbReference type="PIRSF" id="PIRSF006806">
    <property type="entry name" value="FTHF_cligase"/>
    <property type="match status" value="1"/>
</dbReference>
<keyword evidence="5" id="KW-0479">Metal-binding</keyword>
<dbReference type="Gene3D" id="3.40.50.10420">
    <property type="entry name" value="NagB/RpiA/CoA transferase-like"/>
    <property type="match status" value="1"/>
</dbReference>
<keyword evidence="6" id="KW-0436">Ligase</keyword>
<comment type="catalytic activity">
    <reaction evidence="5">
        <text>(6S)-5-formyl-5,6,7,8-tetrahydrofolate + ATP = (6R)-5,10-methenyltetrahydrofolate + ADP + phosphate</text>
        <dbReference type="Rhea" id="RHEA:10488"/>
        <dbReference type="ChEBI" id="CHEBI:30616"/>
        <dbReference type="ChEBI" id="CHEBI:43474"/>
        <dbReference type="ChEBI" id="CHEBI:57455"/>
        <dbReference type="ChEBI" id="CHEBI:57457"/>
        <dbReference type="ChEBI" id="CHEBI:456216"/>
        <dbReference type="EC" id="6.3.3.2"/>
    </reaction>
</comment>
<dbReference type="PANTHER" id="PTHR23407:SF1">
    <property type="entry name" value="5-FORMYLTETRAHYDROFOLATE CYCLO-LIGASE"/>
    <property type="match status" value="1"/>
</dbReference>
<dbReference type="AlphaFoldDB" id="D3Q456"/>
<dbReference type="InterPro" id="IPR037171">
    <property type="entry name" value="NagB/RpiA_transferase-like"/>
</dbReference>
<keyword evidence="5" id="KW-0460">Magnesium</keyword>
<evidence type="ECO:0000256" key="2">
    <source>
        <dbReference type="ARBA" id="ARBA00022741"/>
    </source>
</evidence>
<evidence type="ECO:0000256" key="1">
    <source>
        <dbReference type="ARBA" id="ARBA00010638"/>
    </source>
</evidence>
<dbReference type="SUPFAM" id="SSF100950">
    <property type="entry name" value="NagB/RpiA/CoA transferase-like"/>
    <property type="match status" value="1"/>
</dbReference>
<dbReference type="PANTHER" id="PTHR23407">
    <property type="entry name" value="ATPASE INHIBITOR/5-FORMYLTETRAHYDROFOLATE CYCLO-LIGASE"/>
    <property type="match status" value="1"/>
</dbReference>
<dbReference type="HOGENOM" id="CLU_066245_1_0_11"/>
<evidence type="ECO:0000256" key="3">
    <source>
        <dbReference type="ARBA" id="ARBA00022840"/>
    </source>
</evidence>
<feature type="binding site" evidence="4">
    <location>
        <position position="38"/>
    </location>
    <ligand>
        <name>substrate</name>
    </ligand>
</feature>
<name>D3Q456_STANL</name>
<organism evidence="6 7">
    <name type="scientific">Stackebrandtia nassauensis (strain DSM 44728 / CIP 108903 / NRRL B-16338 / NBRC 102104 / LLR-40K-21)</name>
    <dbReference type="NCBI Taxonomy" id="446470"/>
    <lineage>
        <taxon>Bacteria</taxon>
        <taxon>Bacillati</taxon>
        <taxon>Actinomycetota</taxon>
        <taxon>Actinomycetes</taxon>
        <taxon>Glycomycetales</taxon>
        <taxon>Glycomycetaceae</taxon>
        <taxon>Stackebrandtia</taxon>
    </lineage>
</organism>
<proteinExistence type="inferred from homology"/>
<keyword evidence="3 4" id="KW-0067">ATP-binding</keyword>
<dbReference type="GO" id="GO:0005524">
    <property type="term" value="F:ATP binding"/>
    <property type="evidence" value="ECO:0007669"/>
    <property type="project" value="UniProtKB-KW"/>
</dbReference>
<gene>
    <name evidence="6" type="ordered locus">Snas_6323</name>
</gene>
<keyword evidence="7" id="KW-1185">Reference proteome</keyword>
<evidence type="ECO:0000313" key="7">
    <source>
        <dbReference type="Proteomes" id="UP000000844"/>
    </source>
</evidence>
<dbReference type="EMBL" id="CP001778">
    <property type="protein sequence ID" value="ADD45941.1"/>
    <property type="molecule type" value="Genomic_DNA"/>
</dbReference>
<dbReference type="InterPro" id="IPR002698">
    <property type="entry name" value="FTHF_cligase"/>
</dbReference>
<comment type="cofactor">
    <cofactor evidence="5">
        <name>Mg(2+)</name>
        <dbReference type="ChEBI" id="CHEBI:18420"/>
    </cofactor>
</comment>
<evidence type="ECO:0000313" key="6">
    <source>
        <dbReference type="EMBL" id="ADD45941.1"/>
    </source>
</evidence>